<dbReference type="VEuPathDB" id="GiardiaDB:SS50377_20180"/>
<dbReference type="PANTHER" id="PTHR10146">
    <property type="entry name" value="PROLINE SYNTHETASE CO-TRANSCRIBED BACTERIAL HOMOLOG PROTEIN"/>
    <property type="match status" value="1"/>
</dbReference>
<dbReference type="CDD" id="cd00635">
    <property type="entry name" value="PLPDE_III_YBL036c_like"/>
    <property type="match status" value="1"/>
</dbReference>
<evidence type="ECO:0000256" key="1">
    <source>
        <dbReference type="ARBA" id="ARBA00022898"/>
    </source>
</evidence>
<evidence type="ECO:0000259" key="5">
    <source>
        <dbReference type="Pfam" id="PF01168"/>
    </source>
</evidence>
<protein>
    <recommendedName>
        <fullName evidence="2">Pyridoxal phosphate homeostasis protein</fullName>
        <shortName evidence="2">PLP homeostasis protein</shortName>
    </recommendedName>
</protein>
<feature type="modified residue" description="N6-(pyridoxal phosphate)lysine" evidence="2 3">
    <location>
        <position position="27"/>
    </location>
</feature>
<dbReference type="NCBIfam" id="TIGR00044">
    <property type="entry name" value="YggS family pyridoxal phosphate-dependent enzyme"/>
    <property type="match status" value="1"/>
</dbReference>
<evidence type="ECO:0000313" key="6">
    <source>
        <dbReference type="EMBL" id="EST45235.1"/>
    </source>
</evidence>
<dbReference type="PIRSF" id="PIRSF004848">
    <property type="entry name" value="YBL036c_PLPDEIII"/>
    <property type="match status" value="1"/>
</dbReference>
<evidence type="ECO:0000256" key="4">
    <source>
        <dbReference type="RuleBase" id="RU004514"/>
    </source>
</evidence>
<dbReference type="SUPFAM" id="SSF51419">
    <property type="entry name" value="PLP-binding barrel"/>
    <property type="match status" value="1"/>
</dbReference>
<comment type="cofactor">
    <cofactor evidence="3">
        <name>pyridoxal 5'-phosphate</name>
        <dbReference type="ChEBI" id="CHEBI:597326"/>
    </cofactor>
</comment>
<accession>V6LKT0</accession>
<dbReference type="Proteomes" id="UP000018208">
    <property type="component" value="Unassembled WGS sequence"/>
</dbReference>
<evidence type="ECO:0000313" key="7">
    <source>
        <dbReference type="EMBL" id="KAH0576834.1"/>
    </source>
</evidence>
<dbReference type="PANTHER" id="PTHR10146:SF14">
    <property type="entry name" value="PYRIDOXAL PHOSPHATE HOMEOSTASIS PROTEIN"/>
    <property type="match status" value="1"/>
</dbReference>
<name>V6LKT0_9EUKA</name>
<dbReference type="EMBL" id="KI546100">
    <property type="protein sequence ID" value="EST45235.1"/>
    <property type="molecule type" value="Genomic_DNA"/>
</dbReference>
<reference evidence="7" key="2">
    <citation type="submission" date="2020-12" db="EMBL/GenBank/DDBJ databases">
        <title>New Spironucleus salmonicida genome in near-complete chromosomes.</title>
        <authorList>
            <person name="Xu F."/>
            <person name="Kurt Z."/>
            <person name="Jimenez-Gonzalez A."/>
            <person name="Astvaldsson A."/>
            <person name="Andersson J.O."/>
            <person name="Svard S.G."/>
        </authorList>
    </citation>
    <scope>NUCLEOTIDE SEQUENCE</scope>
    <source>
        <strain evidence="7">ATCC 50377</strain>
    </source>
</reference>
<dbReference type="HAMAP" id="MF_02087">
    <property type="entry name" value="PLP_homeostasis"/>
    <property type="match status" value="1"/>
</dbReference>
<dbReference type="InterPro" id="IPR029066">
    <property type="entry name" value="PLP-binding_barrel"/>
</dbReference>
<feature type="domain" description="Alanine racemase N-terminal" evidence="5">
    <location>
        <begin position="3"/>
        <end position="202"/>
    </location>
</feature>
<sequence length="205" mass="23183">MQEQIQQEIKSITKKLPPQTTLIAVSKTKPSKYIGFAKEVGQNHFGENYVSELVLKATIYPDANWHFIGHLQSNKISQIKHIKNLTVHTVDSVSLAQKLSTIEGVNIFLQVNISNEESKSGFKINDLQQSIQKIQSCNIKIIGLMCIGEPGNGEIEFKLMRTLRDQFLPTGKLSMGMSDDWEIAIKYESNFVRIGSQIFGEREKK</sequence>
<evidence type="ECO:0000313" key="8">
    <source>
        <dbReference type="Proteomes" id="UP000018208"/>
    </source>
</evidence>
<comment type="similarity">
    <text evidence="2 4">Belongs to the pyridoxal phosphate-binding protein YggS/PROSC family.</text>
</comment>
<evidence type="ECO:0000256" key="3">
    <source>
        <dbReference type="PIRSR" id="PIRSR004848-1"/>
    </source>
</evidence>
<dbReference type="InterPro" id="IPR011078">
    <property type="entry name" value="PyrdxlP_homeostasis"/>
</dbReference>
<dbReference type="AlphaFoldDB" id="V6LKT0"/>
<dbReference type="Gene3D" id="3.20.20.10">
    <property type="entry name" value="Alanine racemase"/>
    <property type="match status" value="1"/>
</dbReference>
<dbReference type="Pfam" id="PF01168">
    <property type="entry name" value="Ala_racemase_N"/>
    <property type="match status" value="1"/>
</dbReference>
<dbReference type="InterPro" id="IPR001608">
    <property type="entry name" value="Ala_racemase_N"/>
</dbReference>
<dbReference type="OrthoDB" id="10264196at2759"/>
<organism evidence="6">
    <name type="scientific">Spironucleus salmonicida</name>
    <dbReference type="NCBI Taxonomy" id="348837"/>
    <lineage>
        <taxon>Eukaryota</taxon>
        <taxon>Metamonada</taxon>
        <taxon>Diplomonadida</taxon>
        <taxon>Hexamitidae</taxon>
        <taxon>Hexamitinae</taxon>
        <taxon>Spironucleus</taxon>
    </lineage>
</organism>
<proteinExistence type="inferred from homology"/>
<dbReference type="EMBL" id="AUWU02000001">
    <property type="protein sequence ID" value="KAH0576834.1"/>
    <property type="molecule type" value="Genomic_DNA"/>
</dbReference>
<keyword evidence="8" id="KW-1185">Reference proteome</keyword>
<keyword evidence="1 2" id="KW-0663">Pyridoxal phosphate</keyword>
<dbReference type="PROSITE" id="PS01211">
    <property type="entry name" value="UPF0001"/>
    <property type="match status" value="1"/>
</dbReference>
<comment type="function">
    <text evidence="2">Pyridoxal 5'-phosphate (PLP)-binding protein, which may be involved in intracellular homeostatic regulation of pyridoxal 5'-phosphate (PLP), the active form of vitamin B6.</text>
</comment>
<reference evidence="6 7" key="1">
    <citation type="journal article" date="2014" name="PLoS Genet.">
        <title>The Genome of Spironucleus salmonicida Highlights a Fish Pathogen Adapted to Fluctuating Environments.</title>
        <authorList>
            <person name="Xu F."/>
            <person name="Jerlstrom-Hultqvist J."/>
            <person name="Einarsson E."/>
            <person name="Astvaldsson A."/>
            <person name="Svard S.G."/>
            <person name="Andersson J.O."/>
        </authorList>
    </citation>
    <scope>NUCLEOTIDE SEQUENCE</scope>
    <source>
        <strain evidence="7">ATCC 50377</strain>
    </source>
</reference>
<evidence type="ECO:0000256" key="2">
    <source>
        <dbReference type="HAMAP-Rule" id="MF_03225"/>
    </source>
</evidence>
<dbReference type="GO" id="GO:0030170">
    <property type="term" value="F:pyridoxal phosphate binding"/>
    <property type="evidence" value="ECO:0007669"/>
    <property type="project" value="UniProtKB-UniRule"/>
</dbReference>
<gene>
    <name evidence="6" type="ORF">SS50377_14811</name>
    <name evidence="7" type="ORF">SS50377_20180</name>
</gene>